<dbReference type="InterPro" id="IPR009883">
    <property type="entry name" value="YgfX"/>
</dbReference>
<reference evidence="3" key="1">
    <citation type="submission" date="2023-09" db="EMBL/GenBank/DDBJ databases">
        <authorList>
            <person name="Li S."/>
            <person name="Li X."/>
            <person name="Zhang C."/>
            <person name="Zhao Z."/>
        </authorList>
    </citation>
    <scope>NUCLEOTIDE SEQUENCE [LARGE SCALE GENOMIC DNA]</scope>
    <source>
        <strain evidence="3">SQ345</strain>
    </source>
</reference>
<evidence type="ECO:0000256" key="1">
    <source>
        <dbReference type="SAM" id="Phobius"/>
    </source>
</evidence>
<feature type="transmembrane region" description="Helical" evidence="1">
    <location>
        <begin position="55"/>
        <end position="73"/>
    </location>
</feature>
<name>A0ABY9TKP0_9GAMM</name>
<sequence>MKPSTQWCKLYSIESKYSFTLQKSTLAKQVPYFLAGLIFIVLIIILANFGLHLSYQTIFVCSAITALCTFTLARFSTLNTFAITAFVISDDGIITLAADKKYLLTKGCLVYSFGCALSLTEITPQVLNKRKQNKRLNRFIFKDELKEKDYRRLCRIVLRRNSLKER</sequence>
<keyword evidence="3" id="KW-1185">Reference proteome</keyword>
<dbReference type="Proteomes" id="UP001248581">
    <property type="component" value="Chromosome"/>
</dbReference>
<dbReference type="EMBL" id="CP134146">
    <property type="protein sequence ID" value="WNC69406.1"/>
    <property type="molecule type" value="Genomic_DNA"/>
</dbReference>
<gene>
    <name evidence="2" type="ORF">RI845_04460</name>
</gene>
<feature type="transmembrane region" description="Helical" evidence="1">
    <location>
        <begin position="30"/>
        <end position="49"/>
    </location>
</feature>
<dbReference type="RefSeq" id="WP_348388549.1">
    <property type="nucleotide sequence ID" value="NZ_CP134146.1"/>
</dbReference>
<protein>
    <submittedName>
        <fullName evidence="2">Protein YgfX</fullName>
    </submittedName>
</protein>
<evidence type="ECO:0000313" key="2">
    <source>
        <dbReference type="EMBL" id="WNC69406.1"/>
    </source>
</evidence>
<accession>A0ABY9TKP0</accession>
<proteinExistence type="predicted"/>
<keyword evidence="1" id="KW-0812">Transmembrane</keyword>
<dbReference type="Pfam" id="PF07254">
    <property type="entry name" value="Cpta_toxin"/>
    <property type="match status" value="1"/>
</dbReference>
<keyword evidence="1" id="KW-0472">Membrane</keyword>
<organism evidence="2 3">
    <name type="scientific">Thalassotalea nanhaiensis</name>
    <dbReference type="NCBI Taxonomy" id="3065648"/>
    <lineage>
        <taxon>Bacteria</taxon>
        <taxon>Pseudomonadati</taxon>
        <taxon>Pseudomonadota</taxon>
        <taxon>Gammaproteobacteria</taxon>
        <taxon>Alteromonadales</taxon>
        <taxon>Colwelliaceae</taxon>
        <taxon>Thalassotalea</taxon>
    </lineage>
</organism>
<evidence type="ECO:0000313" key="3">
    <source>
        <dbReference type="Proteomes" id="UP001248581"/>
    </source>
</evidence>
<keyword evidence="1" id="KW-1133">Transmembrane helix</keyword>